<evidence type="ECO:0000256" key="2">
    <source>
        <dbReference type="ARBA" id="ARBA00023239"/>
    </source>
</evidence>
<evidence type="ECO:0000256" key="3">
    <source>
        <dbReference type="ARBA" id="ARBA00045074"/>
    </source>
</evidence>
<feature type="domain" description="HpcH/HpaI aldolase/citrate lyase" evidence="4">
    <location>
        <begin position="20"/>
        <end position="246"/>
    </location>
</feature>
<comment type="catalytic activity">
    <reaction evidence="3">
        <text>D-glyceraldehyde + pyruvate = 2-dehydro-3-deoxy-L-galactonate</text>
        <dbReference type="Rhea" id="RHEA:80055"/>
        <dbReference type="ChEBI" id="CHEBI:15361"/>
        <dbReference type="ChEBI" id="CHEBI:17378"/>
        <dbReference type="ChEBI" id="CHEBI:75545"/>
    </reaction>
</comment>
<comment type="caution">
    <text evidence="5">The sequence shown here is derived from an EMBL/GenBank/DDBJ whole genome shotgun (WGS) entry which is preliminary data.</text>
</comment>
<sequence>MKTILSTNPFKAALKSGTSQIGLWSSLCSPIGAELISGAGFDWLLFDSEHSPIEVSGLLPLLQAAAKSDSHSVTRVAWNDCVLIKRALDIGAQTILVPFVQNAKEATNAVAACKYPPLGIRGVAGATRASGFGRIPNYVTQANNEICVIVQVETKEALENITEIAAVKGLDGIFIGPSDLSASMGHPGNPAHSDVQAAIQAAAKAINSYGLAAGILATNSADTKKYLEYGFTFVAAGVDTSLLTNAVDALRKSVLP</sequence>
<dbReference type="InterPro" id="IPR040442">
    <property type="entry name" value="Pyrv_kinase-like_dom_sf"/>
</dbReference>
<dbReference type="SUPFAM" id="SSF51621">
    <property type="entry name" value="Phosphoenolpyruvate/pyruvate domain"/>
    <property type="match status" value="1"/>
</dbReference>
<keyword evidence="2 5" id="KW-0456">Lyase</keyword>
<dbReference type="InterPro" id="IPR005000">
    <property type="entry name" value="Aldolase/citrate-lyase_domain"/>
</dbReference>
<evidence type="ECO:0000256" key="1">
    <source>
        <dbReference type="ARBA" id="ARBA00022723"/>
    </source>
</evidence>
<dbReference type="GO" id="GO:0016829">
    <property type="term" value="F:lyase activity"/>
    <property type="evidence" value="ECO:0007669"/>
    <property type="project" value="UniProtKB-KW"/>
</dbReference>
<name>A0ABU9TBW7_9HYPH</name>
<dbReference type="PANTHER" id="PTHR30502:SF4">
    <property type="entry name" value="5-KETO-4-DEOXY-D-GLUCARATE ALDOLASE"/>
    <property type="match status" value="1"/>
</dbReference>
<keyword evidence="1" id="KW-0479">Metal-binding</keyword>
<dbReference type="Pfam" id="PF03328">
    <property type="entry name" value="HpcH_HpaI"/>
    <property type="match status" value="1"/>
</dbReference>
<keyword evidence="6" id="KW-1185">Reference proteome</keyword>
<evidence type="ECO:0000313" key="5">
    <source>
        <dbReference type="EMBL" id="MEM5503181.1"/>
    </source>
</evidence>
<organism evidence="5 6">
    <name type="scientific">Ahrensia kielensis</name>
    <dbReference type="NCBI Taxonomy" id="76980"/>
    <lineage>
        <taxon>Bacteria</taxon>
        <taxon>Pseudomonadati</taxon>
        <taxon>Pseudomonadota</taxon>
        <taxon>Alphaproteobacteria</taxon>
        <taxon>Hyphomicrobiales</taxon>
        <taxon>Ahrensiaceae</taxon>
        <taxon>Ahrensia</taxon>
    </lineage>
</organism>
<gene>
    <name evidence="5" type="ORF">WNY59_16455</name>
</gene>
<dbReference type="InterPro" id="IPR015813">
    <property type="entry name" value="Pyrv/PenolPyrv_kinase-like_dom"/>
</dbReference>
<dbReference type="RefSeq" id="WP_342849362.1">
    <property type="nucleotide sequence ID" value="NZ_JBBMQO010000013.1"/>
</dbReference>
<protein>
    <submittedName>
        <fullName evidence="5">HpcH/HpaI aldolase/citrate lyase family protein</fullName>
    </submittedName>
</protein>
<evidence type="ECO:0000259" key="4">
    <source>
        <dbReference type="Pfam" id="PF03328"/>
    </source>
</evidence>
<evidence type="ECO:0000313" key="6">
    <source>
        <dbReference type="Proteomes" id="UP001477870"/>
    </source>
</evidence>
<accession>A0ABU9TBW7</accession>
<dbReference type="PANTHER" id="PTHR30502">
    <property type="entry name" value="2-KETO-3-DEOXY-L-RHAMNONATE ALDOLASE"/>
    <property type="match status" value="1"/>
</dbReference>
<dbReference type="InterPro" id="IPR050251">
    <property type="entry name" value="HpcH-HpaI_aldolase"/>
</dbReference>
<dbReference type="Gene3D" id="3.20.20.60">
    <property type="entry name" value="Phosphoenolpyruvate-binding domains"/>
    <property type="match status" value="1"/>
</dbReference>
<proteinExistence type="predicted"/>
<reference evidence="5 6" key="1">
    <citation type="submission" date="2024-03" db="EMBL/GenBank/DDBJ databases">
        <title>Community enrichment and isolation of bacterial strains for fucoidan degradation.</title>
        <authorList>
            <person name="Sichert A."/>
        </authorList>
    </citation>
    <scope>NUCLEOTIDE SEQUENCE [LARGE SCALE GENOMIC DNA]</scope>
    <source>
        <strain evidence="5 6">AS62</strain>
    </source>
</reference>
<dbReference type="Proteomes" id="UP001477870">
    <property type="component" value="Unassembled WGS sequence"/>
</dbReference>
<dbReference type="EMBL" id="JBBMQO010000013">
    <property type="protein sequence ID" value="MEM5503181.1"/>
    <property type="molecule type" value="Genomic_DNA"/>
</dbReference>